<dbReference type="KEGG" id="pace:A6070_03565"/>
<dbReference type="RefSeq" id="WP_072287098.1">
    <property type="nucleotide sequence ID" value="NZ_CP015455.1"/>
</dbReference>
<feature type="binding site" evidence="6">
    <location>
        <position position="151"/>
    </location>
    <ligand>
        <name>Fe cation</name>
        <dbReference type="ChEBI" id="CHEBI:24875"/>
        <label>2</label>
    </ligand>
</feature>
<name>A0A1L3GHW2_SYNAC</name>
<dbReference type="InterPro" id="IPR005235">
    <property type="entry name" value="YmdB-like"/>
</dbReference>
<dbReference type="PIRSF" id="PIRSF004789">
    <property type="entry name" value="DR1281"/>
    <property type="match status" value="1"/>
</dbReference>
<feature type="binding site" evidence="6">
    <location>
        <position position="8"/>
    </location>
    <ligand>
        <name>Fe cation</name>
        <dbReference type="ChEBI" id="CHEBI:24875"/>
        <label>1</label>
    </ligand>
</feature>
<dbReference type="PANTHER" id="PTHR36303:SF1">
    <property type="entry name" value="2',3'-CYCLIC-NUCLEOTIDE 2'-PHOSPHODIESTERASE"/>
    <property type="match status" value="1"/>
</dbReference>
<keyword evidence="1 6" id="KW-0479">Metal-binding</keyword>
<evidence type="ECO:0000256" key="4">
    <source>
        <dbReference type="ARBA" id="ARBA00061401"/>
    </source>
</evidence>
<dbReference type="Proteomes" id="UP000182264">
    <property type="component" value="Chromosome"/>
</dbReference>
<dbReference type="AlphaFoldDB" id="A0A1L3GHW2"/>
<dbReference type="GO" id="GO:0046872">
    <property type="term" value="F:metal ion binding"/>
    <property type="evidence" value="ECO:0007669"/>
    <property type="project" value="UniProtKB-KW"/>
</dbReference>
<dbReference type="OrthoDB" id="9801109at2"/>
<feature type="binding site" evidence="6">
    <location>
        <position position="39"/>
    </location>
    <ligand>
        <name>Fe cation</name>
        <dbReference type="ChEBI" id="CHEBI:24875"/>
        <label>1</label>
    </ligand>
</feature>
<evidence type="ECO:0000313" key="7">
    <source>
        <dbReference type="EMBL" id="APG25248.1"/>
    </source>
</evidence>
<dbReference type="InterPro" id="IPR029052">
    <property type="entry name" value="Metallo-depent_PP-like"/>
</dbReference>
<feature type="binding site" evidence="6">
    <location>
        <position position="40"/>
    </location>
    <ligand>
        <name>Fe cation</name>
        <dbReference type="ChEBI" id="CHEBI:24875"/>
        <label>1</label>
    </ligand>
</feature>
<sequence length="260" mass="28421">MNILFIGDIIGRTGRRAVESRLHTLVDSRRVDLVVANGENAAAGFGLTANIAAELYDLGIDVLTSGNHIWDKREIYDYLDRESRLLRPANYPPGLPGRGCGVYTTAAGLEVGVLNLEGRVFMNNLDCPFRCADREIESLRRQTPIILVDFHAEATSEKAALGHYLDGRVSAVVGTHTHVQTADEGVLSKGTAYISDVGLTGSRDAVIGMRKEEAIDRFLTQLPVRFEVAKKDPILCAVLISVDETNGKALEMHRIMEDCG</sequence>
<evidence type="ECO:0000313" key="8">
    <source>
        <dbReference type="Proteomes" id="UP000182264"/>
    </source>
</evidence>
<organism evidence="7 8">
    <name type="scientific">Syntrophotalea acetylenica</name>
    <name type="common">Pelobacter acetylenicus</name>
    <dbReference type="NCBI Taxonomy" id="29542"/>
    <lineage>
        <taxon>Bacteria</taxon>
        <taxon>Pseudomonadati</taxon>
        <taxon>Thermodesulfobacteriota</taxon>
        <taxon>Desulfuromonadia</taxon>
        <taxon>Desulfuromonadales</taxon>
        <taxon>Syntrophotaleaceae</taxon>
        <taxon>Syntrophotalea</taxon>
    </lineage>
</organism>
<feature type="binding site" evidence="6">
    <location>
        <position position="176"/>
    </location>
    <ligand>
        <name>Fe cation</name>
        <dbReference type="ChEBI" id="CHEBI:24875"/>
        <label>2</label>
    </ligand>
</feature>
<evidence type="ECO:0000256" key="6">
    <source>
        <dbReference type="PIRSR" id="PIRSR004789-51"/>
    </source>
</evidence>
<keyword evidence="8" id="KW-1185">Reference proteome</keyword>
<keyword evidence="3" id="KW-0408">Iron</keyword>
<feature type="binding site" evidence="6">
    <location>
        <position position="178"/>
    </location>
    <ligand>
        <name>Fe cation</name>
        <dbReference type="ChEBI" id="CHEBI:24875"/>
        <label>1</label>
    </ligand>
</feature>
<proteinExistence type="inferred from homology"/>
<evidence type="ECO:0000256" key="3">
    <source>
        <dbReference type="ARBA" id="ARBA00023004"/>
    </source>
</evidence>
<evidence type="ECO:0000256" key="1">
    <source>
        <dbReference type="ARBA" id="ARBA00022723"/>
    </source>
</evidence>
<dbReference type="SUPFAM" id="SSF56300">
    <property type="entry name" value="Metallo-dependent phosphatases"/>
    <property type="match status" value="1"/>
</dbReference>
<protein>
    <submittedName>
        <fullName evidence="7">Metallophosphoesterase</fullName>
    </submittedName>
</protein>
<dbReference type="Pfam" id="PF13277">
    <property type="entry name" value="YmdB"/>
    <property type="match status" value="1"/>
</dbReference>
<dbReference type="CDD" id="cd07382">
    <property type="entry name" value="MPP_DR1281"/>
    <property type="match status" value="1"/>
</dbReference>
<accession>A0A1L3GHW2</accession>
<dbReference type="GO" id="GO:0004113">
    <property type="term" value="F:2',3'-cyclic-nucleotide 3'-phosphodiesterase activity"/>
    <property type="evidence" value="ECO:0007669"/>
    <property type="project" value="TreeGrafter"/>
</dbReference>
<evidence type="ECO:0000256" key="5">
    <source>
        <dbReference type="PIRSR" id="PIRSR004789-50"/>
    </source>
</evidence>
<evidence type="ECO:0000256" key="2">
    <source>
        <dbReference type="ARBA" id="ARBA00022801"/>
    </source>
</evidence>
<feature type="active site" description="Proton donor" evidence="5">
    <location>
        <position position="68"/>
    </location>
</feature>
<feature type="binding site" evidence="6">
    <location>
        <position position="39"/>
    </location>
    <ligand>
        <name>Fe cation</name>
        <dbReference type="ChEBI" id="CHEBI:24875"/>
        <label>2</label>
    </ligand>
</feature>
<dbReference type="STRING" id="29542.A6070_03565"/>
<comment type="similarity">
    <text evidence="4">Belongs to the YmdB-like family.</text>
</comment>
<reference evidence="7 8" key="1">
    <citation type="journal article" date="2017" name="Genome Announc.">
        <title>Complete Genome Sequences of Two Acetylene-Fermenting Pelobacter acetylenicus Strains.</title>
        <authorList>
            <person name="Sutton J.M."/>
            <person name="Baesman S.M."/>
            <person name="Fierst J.L."/>
            <person name="Poret-Peterson A.T."/>
            <person name="Oremland R.S."/>
            <person name="Dunlap D.S."/>
            <person name="Akob D.M."/>
        </authorList>
    </citation>
    <scope>NUCLEOTIDE SEQUENCE [LARGE SCALE GENOMIC DNA]</scope>
    <source>
        <strain evidence="7 8">DSM 3247</strain>
    </source>
</reference>
<dbReference type="Gene3D" id="3.60.21.10">
    <property type="match status" value="1"/>
</dbReference>
<dbReference type="FunFam" id="3.60.21.10:FF:000016">
    <property type="entry name" value="Putative metallophosphoesterase"/>
    <property type="match status" value="1"/>
</dbReference>
<dbReference type="NCBIfam" id="TIGR00282">
    <property type="entry name" value="TIGR00282 family metallophosphoesterase"/>
    <property type="match status" value="1"/>
</dbReference>
<gene>
    <name evidence="7" type="ORF">A7E75_09590</name>
</gene>
<feature type="binding site" evidence="6">
    <location>
        <position position="67"/>
    </location>
    <ligand>
        <name>Fe cation</name>
        <dbReference type="ChEBI" id="CHEBI:24875"/>
        <label>2</label>
    </ligand>
</feature>
<dbReference type="PANTHER" id="PTHR36303">
    <property type="entry name" value="2',3'-CYCLIC-NUCLEOTIDE 2'-PHOSPHODIESTERASE"/>
    <property type="match status" value="1"/>
</dbReference>
<keyword evidence="2" id="KW-0378">Hydrolase</keyword>
<dbReference type="EMBL" id="CP015518">
    <property type="protein sequence ID" value="APG25248.1"/>
    <property type="molecule type" value="Genomic_DNA"/>
</dbReference>